<evidence type="ECO:0000256" key="2">
    <source>
        <dbReference type="ARBA" id="ARBA00022516"/>
    </source>
</evidence>
<dbReference type="EMBL" id="CAUEEQ010022463">
    <property type="protein sequence ID" value="CAJ0944418.1"/>
    <property type="molecule type" value="Genomic_DNA"/>
</dbReference>
<keyword evidence="8 10" id="KW-0472">Membrane</keyword>
<evidence type="ECO:0000313" key="12">
    <source>
        <dbReference type="Proteomes" id="UP001176940"/>
    </source>
</evidence>
<evidence type="ECO:0000256" key="9">
    <source>
        <dbReference type="ARBA" id="ARBA00023160"/>
    </source>
</evidence>
<evidence type="ECO:0000256" key="10">
    <source>
        <dbReference type="RuleBase" id="RU361115"/>
    </source>
</evidence>
<comment type="caution">
    <text evidence="11">The sequence shown here is derived from an EMBL/GenBank/DDBJ whole genome shotgun (WGS) entry which is preliminary data.</text>
</comment>
<proteinExistence type="inferred from homology"/>
<keyword evidence="9 10" id="KW-0275">Fatty acid biosynthesis</keyword>
<feature type="transmembrane region" description="Helical" evidence="10">
    <location>
        <begin position="35"/>
        <end position="54"/>
    </location>
</feature>
<keyword evidence="12" id="KW-1185">Reference proteome</keyword>
<evidence type="ECO:0000256" key="7">
    <source>
        <dbReference type="ARBA" id="ARBA00023098"/>
    </source>
</evidence>
<comment type="catalytic activity">
    <reaction evidence="10">
        <text>a very-long-chain acyl-CoA + malonyl-CoA + H(+) = a very-long-chain 3-oxoacyl-CoA + CO2 + CoA</text>
        <dbReference type="Rhea" id="RHEA:32727"/>
        <dbReference type="ChEBI" id="CHEBI:15378"/>
        <dbReference type="ChEBI" id="CHEBI:16526"/>
        <dbReference type="ChEBI" id="CHEBI:57287"/>
        <dbReference type="ChEBI" id="CHEBI:57384"/>
        <dbReference type="ChEBI" id="CHEBI:90725"/>
        <dbReference type="ChEBI" id="CHEBI:90736"/>
        <dbReference type="EC" id="2.3.1.199"/>
    </reaction>
</comment>
<keyword evidence="2 10" id="KW-0444">Lipid biosynthesis</keyword>
<comment type="subcellular location">
    <subcellularLocation>
        <location evidence="1">Membrane</location>
        <topology evidence="1">Multi-pass membrane protein</topology>
    </subcellularLocation>
</comment>
<keyword evidence="5 10" id="KW-0276">Fatty acid metabolism</keyword>
<keyword evidence="7 10" id="KW-0443">Lipid metabolism</keyword>
<evidence type="ECO:0000256" key="6">
    <source>
        <dbReference type="ARBA" id="ARBA00022989"/>
    </source>
</evidence>
<keyword evidence="3 10" id="KW-0808">Transferase</keyword>
<accession>A0ABN9LKR4</accession>
<name>A0ABN9LKR4_9NEOB</name>
<dbReference type="PANTHER" id="PTHR11157">
    <property type="entry name" value="FATTY ACID ACYL TRANSFERASE-RELATED"/>
    <property type="match status" value="1"/>
</dbReference>
<comment type="caution">
    <text evidence="10">Lacks conserved residue(s) required for the propagation of feature annotation.</text>
</comment>
<organism evidence="11 12">
    <name type="scientific">Ranitomeya imitator</name>
    <name type="common">mimic poison frog</name>
    <dbReference type="NCBI Taxonomy" id="111125"/>
    <lineage>
        <taxon>Eukaryota</taxon>
        <taxon>Metazoa</taxon>
        <taxon>Chordata</taxon>
        <taxon>Craniata</taxon>
        <taxon>Vertebrata</taxon>
        <taxon>Euteleostomi</taxon>
        <taxon>Amphibia</taxon>
        <taxon>Batrachia</taxon>
        <taxon>Anura</taxon>
        <taxon>Neobatrachia</taxon>
        <taxon>Hyloidea</taxon>
        <taxon>Dendrobatidae</taxon>
        <taxon>Dendrobatinae</taxon>
        <taxon>Ranitomeya</taxon>
    </lineage>
</organism>
<sequence>MSAKPGDKFTIKDKCASPLLREKLNSPFFGAHMNALIHVVMYLYYGLAACGPHLQKYLWWKRYLTILQLVKYKLFIYKKKKSIKGYSFSIGNLSVGFLPLSFDY</sequence>
<dbReference type="PANTHER" id="PTHR11157:SF12">
    <property type="entry name" value="ELONGATION OF VERY LONG CHAIN FATTY ACIDS PROTEIN 4"/>
    <property type="match status" value="1"/>
</dbReference>
<gene>
    <name evidence="11" type="ORF">RIMI_LOCUS10413615</name>
</gene>
<protein>
    <recommendedName>
        <fullName evidence="10">Elongation of very long chain fatty acids protein</fullName>
        <ecNumber evidence="10">2.3.1.199</ecNumber>
    </recommendedName>
    <alternativeName>
        <fullName evidence="10">Very-long-chain 3-oxoacyl-CoA synthase</fullName>
    </alternativeName>
</protein>
<evidence type="ECO:0000256" key="1">
    <source>
        <dbReference type="ARBA" id="ARBA00004141"/>
    </source>
</evidence>
<dbReference type="Proteomes" id="UP001176940">
    <property type="component" value="Unassembled WGS sequence"/>
</dbReference>
<keyword evidence="4 10" id="KW-0812">Transmembrane</keyword>
<feature type="transmembrane region" description="Helical" evidence="10">
    <location>
        <begin position="83"/>
        <end position="102"/>
    </location>
</feature>
<keyword evidence="6 10" id="KW-1133">Transmembrane helix</keyword>
<dbReference type="EC" id="2.3.1.199" evidence="10"/>
<evidence type="ECO:0000256" key="4">
    <source>
        <dbReference type="ARBA" id="ARBA00022692"/>
    </source>
</evidence>
<evidence type="ECO:0000256" key="3">
    <source>
        <dbReference type="ARBA" id="ARBA00022679"/>
    </source>
</evidence>
<comment type="similarity">
    <text evidence="10">Belongs to the ELO family.</text>
</comment>
<evidence type="ECO:0000256" key="5">
    <source>
        <dbReference type="ARBA" id="ARBA00022832"/>
    </source>
</evidence>
<dbReference type="Pfam" id="PF01151">
    <property type="entry name" value="ELO"/>
    <property type="match status" value="1"/>
</dbReference>
<evidence type="ECO:0000313" key="11">
    <source>
        <dbReference type="EMBL" id="CAJ0944418.1"/>
    </source>
</evidence>
<evidence type="ECO:0000256" key="8">
    <source>
        <dbReference type="ARBA" id="ARBA00023136"/>
    </source>
</evidence>
<reference evidence="11" key="1">
    <citation type="submission" date="2023-07" db="EMBL/GenBank/DDBJ databases">
        <authorList>
            <person name="Stuckert A."/>
        </authorList>
    </citation>
    <scope>NUCLEOTIDE SEQUENCE</scope>
</reference>
<dbReference type="InterPro" id="IPR002076">
    <property type="entry name" value="ELO_fam"/>
</dbReference>